<accession>A0A225NSV4</accession>
<dbReference type="Proteomes" id="UP000215377">
    <property type="component" value="Unassembled WGS sequence"/>
</dbReference>
<evidence type="ECO:0000313" key="2">
    <source>
        <dbReference type="Proteomes" id="UP000215377"/>
    </source>
</evidence>
<sequence>MAMTLVAPLALMGCDTVKGVSDGIFGGPGTNGTAQGTTPVVGAAAPADAADTAPQAEVPVALPVSGSASLGTTVASLGDPASPGLWMETPLTRREQTGEVRYQGSTVTLTLRPTGGEPGSGSRLSLLAMQALGAPLTELIEVSVTGAR</sequence>
<dbReference type="AlphaFoldDB" id="A0A225NSV4"/>
<name>A0A225NSV4_9RHOB</name>
<organism evidence="1 2">
    <name type="scientific">Marinibacterium profundimaris</name>
    <dbReference type="NCBI Taxonomy" id="1679460"/>
    <lineage>
        <taxon>Bacteria</taxon>
        <taxon>Pseudomonadati</taxon>
        <taxon>Pseudomonadota</taxon>
        <taxon>Alphaproteobacteria</taxon>
        <taxon>Rhodobacterales</taxon>
        <taxon>Paracoccaceae</taxon>
        <taxon>Marinibacterium</taxon>
    </lineage>
</organism>
<evidence type="ECO:0000313" key="1">
    <source>
        <dbReference type="EMBL" id="OWU77925.1"/>
    </source>
</evidence>
<keyword evidence="2" id="KW-1185">Reference proteome</keyword>
<dbReference type="EMBL" id="AQQR01000001">
    <property type="protein sequence ID" value="OWU77925.1"/>
    <property type="molecule type" value="Genomic_DNA"/>
</dbReference>
<gene>
    <name evidence="1" type="ORF">ATO3_04650</name>
</gene>
<comment type="caution">
    <text evidence="1">The sequence shown here is derived from an EMBL/GenBank/DDBJ whole genome shotgun (WGS) entry which is preliminary data.</text>
</comment>
<reference evidence="1 2" key="1">
    <citation type="submission" date="2013-04" db="EMBL/GenBank/DDBJ databases">
        <title>Oceanicola sp. 22II1-22F33 Genome Sequencing.</title>
        <authorList>
            <person name="Lai Q."/>
            <person name="Li G."/>
            <person name="Shao Z."/>
        </authorList>
    </citation>
    <scope>NUCLEOTIDE SEQUENCE [LARGE SCALE GENOMIC DNA]</scope>
    <source>
        <strain evidence="1 2">22II1-22F33</strain>
    </source>
</reference>
<protein>
    <recommendedName>
        <fullName evidence="3">D-galactarate dehydratase</fullName>
    </recommendedName>
</protein>
<evidence type="ECO:0008006" key="3">
    <source>
        <dbReference type="Google" id="ProtNLM"/>
    </source>
</evidence>
<proteinExistence type="predicted"/>